<dbReference type="Gramene" id="evm.model.09.1059">
    <property type="protein sequence ID" value="cds.evm.model.09.1059"/>
    <property type="gene ID" value="evm.TU.09.1059"/>
</dbReference>
<dbReference type="Gene3D" id="3.60.10.10">
    <property type="entry name" value="Endonuclease/exonuclease/phosphatase"/>
    <property type="match status" value="1"/>
</dbReference>
<dbReference type="GO" id="GO:0003824">
    <property type="term" value="F:catalytic activity"/>
    <property type="evidence" value="ECO:0007669"/>
    <property type="project" value="InterPro"/>
</dbReference>
<evidence type="ECO:0000256" key="1">
    <source>
        <dbReference type="SAM" id="MobiDB-lite"/>
    </source>
</evidence>
<dbReference type="EnsemblPlants" id="evm.model.09.1059">
    <property type="protein sequence ID" value="cds.evm.model.09.1059"/>
    <property type="gene ID" value="evm.TU.09.1059"/>
</dbReference>
<dbReference type="EMBL" id="UZAU01000750">
    <property type="status" value="NOT_ANNOTATED_CDS"/>
    <property type="molecule type" value="Genomic_DNA"/>
</dbReference>
<reference evidence="3" key="2">
    <citation type="submission" date="2021-03" db="UniProtKB">
        <authorList>
            <consortium name="EnsemblPlants"/>
        </authorList>
    </citation>
    <scope>IDENTIFICATION</scope>
</reference>
<protein>
    <recommendedName>
        <fullName evidence="2">Endonuclease/exonuclease/phosphatase domain-containing protein</fullName>
    </recommendedName>
</protein>
<dbReference type="AlphaFoldDB" id="A0A803QD86"/>
<dbReference type="PANTHER" id="PTHR33710:SF71">
    <property type="entry name" value="ENDONUCLEASE_EXONUCLEASE_PHOSPHATASE DOMAIN-CONTAINING PROTEIN"/>
    <property type="match status" value="1"/>
</dbReference>
<evidence type="ECO:0000313" key="4">
    <source>
        <dbReference type="Proteomes" id="UP000596661"/>
    </source>
</evidence>
<dbReference type="InterPro" id="IPR005135">
    <property type="entry name" value="Endo/exonuclease/phosphatase"/>
</dbReference>
<dbReference type="Pfam" id="PF03372">
    <property type="entry name" value="Exo_endo_phos"/>
    <property type="match status" value="1"/>
</dbReference>
<accession>A0A803QD86</accession>
<evidence type="ECO:0000313" key="3">
    <source>
        <dbReference type="EnsemblPlants" id="cds.evm.model.09.1059"/>
    </source>
</evidence>
<dbReference type="Proteomes" id="UP000596661">
    <property type="component" value="Chromosome 9"/>
</dbReference>
<proteinExistence type="predicted"/>
<feature type="domain" description="Endonuclease/exonuclease/phosphatase" evidence="2">
    <location>
        <begin position="770"/>
        <end position="981"/>
    </location>
</feature>
<evidence type="ECO:0000259" key="2">
    <source>
        <dbReference type="Pfam" id="PF03372"/>
    </source>
</evidence>
<reference evidence="3" key="1">
    <citation type="submission" date="2018-11" db="EMBL/GenBank/DDBJ databases">
        <authorList>
            <person name="Grassa J C."/>
        </authorList>
    </citation>
    <scope>NUCLEOTIDE SEQUENCE [LARGE SCALE GENOMIC DNA]</scope>
</reference>
<dbReference type="InterPro" id="IPR036691">
    <property type="entry name" value="Endo/exonu/phosph_ase_sf"/>
</dbReference>
<name>A0A803QD86_CANSA</name>
<dbReference type="PANTHER" id="PTHR33710">
    <property type="entry name" value="BNAC02G09200D PROTEIN"/>
    <property type="match status" value="1"/>
</dbReference>
<feature type="region of interest" description="Disordered" evidence="1">
    <location>
        <begin position="1"/>
        <end position="20"/>
    </location>
</feature>
<organism evidence="3 4">
    <name type="scientific">Cannabis sativa</name>
    <name type="common">Hemp</name>
    <name type="synonym">Marijuana</name>
    <dbReference type="NCBI Taxonomy" id="3483"/>
    <lineage>
        <taxon>Eukaryota</taxon>
        <taxon>Viridiplantae</taxon>
        <taxon>Streptophyta</taxon>
        <taxon>Embryophyta</taxon>
        <taxon>Tracheophyta</taxon>
        <taxon>Spermatophyta</taxon>
        <taxon>Magnoliopsida</taxon>
        <taxon>eudicotyledons</taxon>
        <taxon>Gunneridae</taxon>
        <taxon>Pentapetalae</taxon>
        <taxon>rosids</taxon>
        <taxon>fabids</taxon>
        <taxon>Rosales</taxon>
        <taxon>Cannabaceae</taxon>
        <taxon>Cannabis</taxon>
    </lineage>
</organism>
<dbReference type="SUPFAM" id="SSF56219">
    <property type="entry name" value="DNase I-like"/>
    <property type="match status" value="1"/>
</dbReference>
<sequence>MHTRGFPGPSSLGRHQNPTGFGKKHGHYPTGFGWKNPSGLSVDQIFQKYWSFRTKHKVFMITLTHDGGSVCICERTRLFGYEVVVTIDAVDWIIDTLEELFQKTGTQRTSLKRSFKNSTNCCFLECFANIKGSFLKISVLRNNKFKMIIVPEEENEKGVRPVMKAQYNREKAQAIEATCDRGRIEWKELYPKINLGFKPKNLYPEKRFTQPKFYEYMRSKALPRDWNLAIILTRNNTHADWCTIFYNLSRELERMLVVSQLFDDRCIIWCKHEKDREELIKIHSLKVLGAQSLVTFLAWSLENQKENVKVECRGSWIGVQGLPLNKENWGKVRWETNTVSFLVTMRHNNTSFELKFFKPNDLSYRFHGSFNTCWYQDFDHRKMFGDGEATEGFEKEIAEEKVVEEGFSGEVNTSGGSLSASEKMGFSKTQKAAVEAVQPRAFRPKKSLLSSIDGAAAENDYRHFSINSREGMVSKLCVREQGKVVSLHTVFNRLLRSLRVPRVCRNPSLNVFFSPDNNCQIGEYGLFKMGMGELGRIGRAPVKLGLHNTGPFKHFPNNDGVSGWEFIPGNGLVKHFNLRDLWNYQRCHFNITLDQNFGVQDFFKRAKSMVISDLNGPRRELNVLAKKMNPEQILKEFFHGRLRSIHPKARENFTKAIIKFWEDFATLKRKVSESVLHYKGEMELEEEIRPQVNRVYCRKRKSFGHGCVSHSTEENYYPEFEEADEDPKDINELWTEEAEAFLRQGLGEVKLDDVIVAKKDALEKEDFGGDKEKRIAIKATICKANPDLVILQEVKRAMVDRRFIGSIWRSRFKAWILIPAIGRSGGKLLILDTRIISVLDSLVGKFSISVLTNSEGKEPWWFLGVYGPCSYKLRPEFWDELAGLSSICGESWCVGGDFNVTRRVGEKLNSSSCTKSMKLFDGLIRELQLIDPKLENGSFTWSNFRASPVCCRLDRFLFSNKWNIIFLFVRQEMLVRLVSDHSPVVIDSNPPKWGPRPFRWPSTKFMKKLKILQGKVKDWSKYTFGQNKATKNALEGRLGVLDRLEVTSSWSQSLHDERRKLKEEWQRLNFEEERGISLKSKCKWAKEGDANSRFFHNLLNGRKARKTISRIERDNGAIIDNEKEIVEELIAFFSNLYTSEVRLGTGVEGIE</sequence>
<keyword evidence="4" id="KW-1185">Reference proteome</keyword>